<evidence type="ECO:0000256" key="6">
    <source>
        <dbReference type="SAM" id="Phobius"/>
    </source>
</evidence>
<evidence type="ECO:0000256" key="3">
    <source>
        <dbReference type="ARBA" id="ARBA00022692"/>
    </source>
</evidence>
<evidence type="ECO:0000256" key="4">
    <source>
        <dbReference type="ARBA" id="ARBA00022989"/>
    </source>
</evidence>
<evidence type="ECO:0000256" key="1">
    <source>
        <dbReference type="ARBA" id="ARBA00004651"/>
    </source>
</evidence>
<reference evidence="8 9" key="1">
    <citation type="journal article" date="2014" name="BMC Genomics">
        <title>A genomic perspective on a new bacterial genus and species from the Alcaligenaceae family, Basilea psittacipulmonis.</title>
        <authorList>
            <person name="Whiteson K.L."/>
            <person name="Hernandez D."/>
            <person name="Lazarevic V."/>
            <person name="Gaia N."/>
            <person name="Farinelli L."/>
            <person name="Francois P."/>
            <person name="Pilo P."/>
            <person name="Frey J."/>
            <person name="Schrenzel J."/>
        </authorList>
    </citation>
    <scope>NUCLEOTIDE SEQUENCE [LARGE SCALE GENOMIC DNA]</scope>
    <source>
        <strain evidence="8 9">DSM 24701</strain>
    </source>
</reference>
<dbReference type="eggNOG" id="COG2064">
    <property type="taxonomic scope" value="Bacteria"/>
</dbReference>
<accession>A0A077DGS6</accession>
<keyword evidence="3 6" id="KW-0812">Transmembrane</keyword>
<dbReference type="EMBL" id="CP009238">
    <property type="protein sequence ID" value="AIL32363.1"/>
    <property type="molecule type" value="Genomic_DNA"/>
</dbReference>
<feature type="transmembrane region" description="Helical" evidence="6">
    <location>
        <begin position="80"/>
        <end position="96"/>
    </location>
</feature>
<proteinExistence type="predicted"/>
<evidence type="ECO:0000313" key="8">
    <source>
        <dbReference type="EMBL" id="AIL32363.1"/>
    </source>
</evidence>
<dbReference type="KEGG" id="bpsi:IX83_02660"/>
<evidence type="ECO:0000256" key="5">
    <source>
        <dbReference type="ARBA" id="ARBA00023136"/>
    </source>
</evidence>
<sequence>MTFFVVFALVIVGIVILVVAILSKKKIDYLAQIVDGLHPSEKKDAEIKQNKSKQQLEVELLMVSNSNFLRFLSLLDKNMKIKYLTVLFLSSLYYLFNRDMDLQGFALTFGVFMIIIIVLPGILTGMVLKSKVKKIMEDLPNFVDLVAVCLQVGLGLEGALKQVAFDFKVLNPDLSFIMMRILRKAEIAGMEVSLQDLVVSLPTSEIRMFCTVMQQSLSFGSSIYEQLIQLSADIREMQLLKIEEKMGTLAAKMSVPLILLIMFPIIILILAPGMMRVFPSVF</sequence>
<comment type="subcellular location">
    <subcellularLocation>
        <location evidence="1">Cell membrane</location>
        <topology evidence="1">Multi-pass membrane protein</topology>
    </subcellularLocation>
</comment>
<keyword evidence="5 6" id="KW-0472">Membrane</keyword>
<dbReference type="AlphaFoldDB" id="A0A077DGS6"/>
<dbReference type="PANTHER" id="PTHR35007:SF2">
    <property type="entry name" value="PILUS ASSEMBLE PROTEIN"/>
    <property type="match status" value="1"/>
</dbReference>
<feature type="domain" description="Type II secretion system protein GspF" evidence="7">
    <location>
        <begin position="142"/>
        <end position="270"/>
    </location>
</feature>
<dbReference type="HOGENOM" id="CLU_056917_3_0_4"/>
<dbReference type="Pfam" id="PF00482">
    <property type="entry name" value="T2SSF"/>
    <property type="match status" value="1"/>
</dbReference>
<dbReference type="STRING" id="1072685.IX83_02660"/>
<feature type="transmembrane region" description="Helical" evidence="6">
    <location>
        <begin position="255"/>
        <end position="275"/>
    </location>
</feature>
<evidence type="ECO:0000256" key="2">
    <source>
        <dbReference type="ARBA" id="ARBA00022475"/>
    </source>
</evidence>
<dbReference type="InterPro" id="IPR018076">
    <property type="entry name" value="T2SS_GspF_dom"/>
</dbReference>
<dbReference type="PANTHER" id="PTHR35007">
    <property type="entry name" value="INTEGRAL MEMBRANE PROTEIN-RELATED"/>
    <property type="match status" value="1"/>
</dbReference>
<feature type="transmembrane region" description="Helical" evidence="6">
    <location>
        <begin position="102"/>
        <end position="128"/>
    </location>
</feature>
<organism evidence="8 9">
    <name type="scientific">Basilea psittacipulmonis DSM 24701</name>
    <dbReference type="NCBI Taxonomy" id="1072685"/>
    <lineage>
        <taxon>Bacteria</taxon>
        <taxon>Pseudomonadati</taxon>
        <taxon>Pseudomonadota</taxon>
        <taxon>Betaproteobacteria</taxon>
        <taxon>Burkholderiales</taxon>
        <taxon>Alcaligenaceae</taxon>
        <taxon>Basilea</taxon>
    </lineage>
</organism>
<gene>
    <name evidence="8" type="ORF">IX83_02660</name>
</gene>
<dbReference type="RefSeq" id="WP_038501428.1">
    <property type="nucleotide sequence ID" value="NZ_AFWK01000112.1"/>
</dbReference>
<protein>
    <submittedName>
        <fullName evidence="8">Pilus assembly protein TadC</fullName>
    </submittedName>
</protein>
<feature type="transmembrane region" description="Helical" evidence="6">
    <location>
        <begin position="6"/>
        <end position="23"/>
    </location>
</feature>
<dbReference type="GO" id="GO:0005886">
    <property type="term" value="C:plasma membrane"/>
    <property type="evidence" value="ECO:0007669"/>
    <property type="project" value="UniProtKB-SubCell"/>
</dbReference>
<keyword evidence="9" id="KW-1185">Reference proteome</keyword>
<dbReference type="Proteomes" id="UP000028945">
    <property type="component" value="Chromosome"/>
</dbReference>
<name>A0A077DGS6_9BURK</name>
<evidence type="ECO:0000313" key="9">
    <source>
        <dbReference type="Proteomes" id="UP000028945"/>
    </source>
</evidence>
<evidence type="ECO:0000259" key="7">
    <source>
        <dbReference type="Pfam" id="PF00482"/>
    </source>
</evidence>
<keyword evidence="2" id="KW-1003">Cell membrane</keyword>
<keyword evidence="4 6" id="KW-1133">Transmembrane helix</keyword>
<dbReference type="OrthoDB" id="9810662at2"/>